<accession>A0A0B4XHL1</accession>
<feature type="region of interest" description="Disordered" evidence="2">
    <location>
        <begin position="1"/>
        <end position="20"/>
    </location>
</feature>
<evidence type="ECO:0000256" key="2">
    <source>
        <dbReference type="SAM" id="MobiDB-lite"/>
    </source>
</evidence>
<dbReference type="Proteomes" id="UP000031368">
    <property type="component" value="Plasmid pRgalR602c"/>
</dbReference>
<dbReference type="InterPro" id="IPR036390">
    <property type="entry name" value="WH_DNA-bd_sf"/>
</dbReference>
<evidence type="ECO:0000256" key="1">
    <source>
        <dbReference type="ARBA" id="ARBA00006479"/>
    </source>
</evidence>
<reference evidence="3 4" key="1">
    <citation type="submission" date="2013-11" db="EMBL/GenBank/DDBJ databases">
        <title>Complete genome sequence of Rhizobium gallicum bv. gallicum R602.</title>
        <authorList>
            <person name="Bustos P."/>
            <person name="Santamaria R.I."/>
            <person name="Lozano L."/>
            <person name="Acosta J.L."/>
            <person name="Ormeno-Orrillo E."/>
            <person name="Rogel M.A."/>
            <person name="Romero D."/>
            <person name="Cevallos M.A."/>
            <person name="Martinez-Romero E."/>
            <person name="Gonzalez V."/>
        </authorList>
    </citation>
    <scope>NUCLEOTIDE SEQUENCE [LARGE SCALE GENOMIC DNA]</scope>
    <source>
        <strain evidence="3 4">R602</strain>
        <plasmid evidence="3 4">pRgalR602c</plasmid>
    </source>
</reference>
<protein>
    <submittedName>
        <fullName evidence="3">Transcriptional regulator protein</fullName>
    </submittedName>
</protein>
<geneLocation type="plasmid" evidence="3 4">
    <name>pRgalR602c</name>
</geneLocation>
<evidence type="ECO:0000313" key="4">
    <source>
        <dbReference type="Proteomes" id="UP000031368"/>
    </source>
</evidence>
<dbReference type="PANTHER" id="PTHR18964">
    <property type="entry name" value="ROK (REPRESSOR, ORF, KINASE) FAMILY"/>
    <property type="match status" value="1"/>
</dbReference>
<organism evidence="3 4">
    <name type="scientific">Rhizobium gallicum bv. gallicum R602sp</name>
    <dbReference type="NCBI Taxonomy" id="1041138"/>
    <lineage>
        <taxon>Bacteria</taxon>
        <taxon>Pseudomonadati</taxon>
        <taxon>Pseudomonadota</taxon>
        <taxon>Alphaproteobacteria</taxon>
        <taxon>Hyphomicrobiales</taxon>
        <taxon>Rhizobiaceae</taxon>
        <taxon>Rhizobium/Agrobacterium group</taxon>
        <taxon>Rhizobium</taxon>
    </lineage>
</organism>
<dbReference type="Pfam" id="PF00480">
    <property type="entry name" value="ROK"/>
    <property type="match status" value="1"/>
</dbReference>
<dbReference type="EMBL" id="CP006880">
    <property type="protein sequence ID" value="AJD45912.1"/>
    <property type="molecule type" value="Genomic_DNA"/>
</dbReference>
<dbReference type="KEGG" id="rga:RGR602_PC01888"/>
<sequence>MAGQERQGESPVNEVGPIASQSGIRQRNELAAMRALYRHGRLSRAELARILGLNRSSSGHIIAGLTAEGLVREVGTAEQAQTTHAGRPGIMLELMPEAAFFLGIEIGVEHITVVEVDLACRIVNNRMEPFEGPSVDVETAVSRAIAIAFDTLPAEHRSRCEGLGVAVPAQMDRNGLINTAPLLGWQNIQLADLVRAAVPAQMPVMVENDANAFAIGASYGAREVHSGVTLYLVMESGVGGGIVVDGTVLRGARGLAGEIGHLRVDGADAPGRSLESVLGLECILSIYRCVSMQPEPNFATFLVDVRDRVPGAVAIAEDWARVLAYGLIQACRIIDADRVVLGGSVAALYPLMAARVLHHIRSMQEESFPLPLIETNDDETVGPAFGAACMLHQRYLLTDSARSAEDAA</sequence>
<dbReference type="SUPFAM" id="SSF46785">
    <property type="entry name" value="Winged helix' DNA-binding domain"/>
    <property type="match status" value="1"/>
</dbReference>
<name>A0A0B4XHL1_9HYPH</name>
<dbReference type="Gene3D" id="3.30.420.40">
    <property type="match status" value="2"/>
</dbReference>
<dbReference type="InterPro" id="IPR049874">
    <property type="entry name" value="ROK_cs"/>
</dbReference>
<dbReference type="InterPro" id="IPR043129">
    <property type="entry name" value="ATPase_NBD"/>
</dbReference>
<dbReference type="InterPro" id="IPR000600">
    <property type="entry name" value="ROK"/>
</dbReference>
<dbReference type="InterPro" id="IPR036388">
    <property type="entry name" value="WH-like_DNA-bd_sf"/>
</dbReference>
<dbReference type="HOGENOM" id="CLU_036604_13_2_5"/>
<dbReference type="PROSITE" id="PS01125">
    <property type="entry name" value="ROK"/>
    <property type="match status" value="1"/>
</dbReference>
<keyword evidence="4" id="KW-1185">Reference proteome</keyword>
<evidence type="ECO:0000313" key="3">
    <source>
        <dbReference type="EMBL" id="AJD45912.1"/>
    </source>
</evidence>
<proteinExistence type="inferred from homology"/>
<gene>
    <name evidence="3" type="ORF">RGR602_PC01888</name>
</gene>
<dbReference type="PANTHER" id="PTHR18964:SF149">
    <property type="entry name" value="BIFUNCTIONAL UDP-N-ACETYLGLUCOSAMINE 2-EPIMERASE_N-ACETYLMANNOSAMINE KINASE"/>
    <property type="match status" value="1"/>
</dbReference>
<dbReference type="SUPFAM" id="SSF53067">
    <property type="entry name" value="Actin-like ATPase domain"/>
    <property type="match status" value="1"/>
</dbReference>
<dbReference type="Gene3D" id="1.10.10.10">
    <property type="entry name" value="Winged helix-like DNA-binding domain superfamily/Winged helix DNA-binding domain"/>
    <property type="match status" value="1"/>
</dbReference>
<comment type="similarity">
    <text evidence="1">Belongs to the ROK (NagC/XylR) family.</text>
</comment>
<dbReference type="AlphaFoldDB" id="A0A0B4XHL1"/>
<keyword evidence="3" id="KW-0614">Plasmid</keyword>